<keyword evidence="11" id="KW-0333">Golgi apparatus</keyword>
<comment type="caution">
    <text evidence="14">The sequence shown here is derived from an EMBL/GenBank/DDBJ whole genome shotgun (WGS) entry which is preliminary data.</text>
</comment>
<keyword evidence="9 11" id="KW-0472">Membrane</keyword>
<evidence type="ECO:0000256" key="1">
    <source>
        <dbReference type="ARBA" id="ARBA00004167"/>
    </source>
</evidence>
<dbReference type="Pfam" id="PF00852">
    <property type="entry name" value="Glyco_transf_10"/>
    <property type="match status" value="1"/>
</dbReference>
<feature type="transmembrane region" description="Helical" evidence="11">
    <location>
        <begin position="12"/>
        <end position="31"/>
    </location>
</feature>
<keyword evidence="7" id="KW-0735">Signal-anchor</keyword>
<name>A0ABP0G0V5_CLALP</name>
<keyword evidence="10" id="KW-0325">Glycoprotein</keyword>
<dbReference type="PANTHER" id="PTHR11929">
    <property type="entry name" value="ALPHA- 1,3 -FUCOSYLTRANSFERASE"/>
    <property type="match status" value="1"/>
</dbReference>
<evidence type="ECO:0000256" key="8">
    <source>
        <dbReference type="ARBA" id="ARBA00022989"/>
    </source>
</evidence>
<organism evidence="14 15">
    <name type="scientific">Clavelina lepadiformis</name>
    <name type="common">Light-bulb sea squirt</name>
    <name type="synonym">Ascidia lepadiformis</name>
    <dbReference type="NCBI Taxonomy" id="159417"/>
    <lineage>
        <taxon>Eukaryota</taxon>
        <taxon>Metazoa</taxon>
        <taxon>Chordata</taxon>
        <taxon>Tunicata</taxon>
        <taxon>Ascidiacea</taxon>
        <taxon>Aplousobranchia</taxon>
        <taxon>Clavelinidae</taxon>
        <taxon>Clavelina</taxon>
    </lineage>
</organism>
<evidence type="ECO:0000259" key="13">
    <source>
        <dbReference type="Pfam" id="PF17039"/>
    </source>
</evidence>
<dbReference type="InterPro" id="IPR031481">
    <property type="entry name" value="Glyco_tran_10_N"/>
</dbReference>
<evidence type="ECO:0000256" key="2">
    <source>
        <dbReference type="ARBA" id="ARBA00004922"/>
    </source>
</evidence>
<keyword evidence="5 11" id="KW-0808">Transferase</keyword>
<keyword evidence="8 11" id="KW-1133">Transmembrane helix</keyword>
<keyword evidence="4 11" id="KW-0328">Glycosyltransferase</keyword>
<dbReference type="Gene3D" id="3.40.50.11660">
    <property type="entry name" value="Glycosyl transferase family 10, C-terminal domain"/>
    <property type="match status" value="1"/>
</dbReference>
<keyword evidence="15" id="KW-1185">Reference proteome</keyword>
<evidence type="ECO:0000256" key="11">
    <source>
        <dbReference type="RuleBase" id="RU003832"/>
    </source>
</evidence>
<evidence type="ECO:0000256" key="3">
    <source>
        <dbReference type="ARBA" id="ARBA00008919"/>
    </source>
</evidence>
<evidence type="ECO:0000256" key="9">
    <source>
        <dbReference type="ARBA" id="ARBA00023136"/>
    </source>
</evidence>
<dbReference type="InterPro" id="IPR001503">
    <property type="entry name" value="Glyco_trans_10"/>
</dbReference>
<evidence type="ECO:0000256" key="10">
    <source>
        <dbReference type="ARBA" id="ARBA00023180"/>
    </source>
</evidence>
<dbReference type="EMBL" id="CAWYQH010000099">
    <property type="protein sequence ID" value="CAK8685135.1"/>
    <property type="molecule type" value="Genomic_DNA"/>
</dbReference>
<accession>A0ABP0G0V5</accession>
<dbReference type="InterPro" id="IPR038577">
    <property type="entry name" value="GT10-like_C_sf"/>
</dbReference>
<evidence type="ECO:0000256" key="4">
    <source>
        <dbReference type="ARBA" id="ARBA00022676"/>
    </source>
</evidence>
<comment type="pathway">
    <text evidence="2">Protein modification; protein glycosylation.</text>
</comment>
<evidence type="ECO:0000256" key="5">
    <source>
        <dbReference type="ARBA" id="ARBA00022679"/>
    </source>
</evidence>
<proteinExistence type="inferred from homology"/>
<reference evidence="14 15" key="1">
    <citation type="submission" date="2024-02" db="EMBL/GenBank/DDBJ databases">
        <authorList>
            <person name="Daric V."/>
            <person name="Darras S."/>
        </authorList>
    </citation>
    <scope>NUCLEOTIDE SEQUENCE [LARGE SCALE GENOMIC DNA]</scope>
</reference>
<evidence type="ECO:0000256" key="6">
    <source>
        <dbReference type="ARBA" id="ARBA00022692"/>
    </source>
</evidence>
<dbReference type="PANTHER" id="PTHR11929:SF145">
    <property type="entry name" value="ALPHA-(1,3)-FUCOSYLTRANSFERASE FUT-1"/>
    <property type="match status" value="1"/>
</dbReference>
<dbReference type="SUPFAM" id="SSF53756">
    <property type="entry name" value="UDP-Glycosyltransferase/glycogen phosphorylase"/>
    <property type="match status" value="1"/>
</dbReference>
<feature type="domain" description="Fucosyltransferase N-terminal" evidence="13">
    <location>
        <begin position="106"/>
        <end position="220"/>
    </location>
</feature>
<evidence type="ECO:0000313" key="15">
    <source>
        <dbReference type="Proteomes" id="UP001642483"/>
    </source>
</evidence>
<gene>
    <name evidence="14" type="ORF">CVLEPA_LOCUS16282</name>
</gene>
<sequence>MKKPKTALRESASLFLYILCAVVVLTVLKFSRNKSFTSNIRYTKAKAAPALTKKGLVLGYGPRFGLKNLLQINDFPLRKAVGSTDSNNTSKKRESAPILSNQLVKEKPIILVWTTSKQFRRKPHLLQFNTSEDCGSCRITINRLTFNKSIAVVLFNTNEPIQKLDIPNPAHRNSKPYVFWTRETPSKTQSFRKKLLNPEFDSIFNLTMAYTRNADIRRYFGTFHGALEASNLKHFTGGLESDLLKIKSKLAVWFVSNCYHLSGATDRMKYAKGLVKAGLRLDKFGSCFQARNETKITFLVAPYKFYLAFENSLHCPDYITEKFWRNSLESGLVPVVWGPTKQHVLDVAPPNSFIHTDDFGSPEDLVKYLNYLDNNDKAYMAYHKWRDIPLSNVPAEPFVEKRHFSEFCRLCRRLIIEQHPPKSIPSISKWLYESEYPDDKCLRPFANLTEKEQKYLLDF</sequence>
<comment type="subcellular location">
    <subcellularLocation>
        <location evidence="11">Golgi apparatus</location>
        <location evidence="11">Golgi stack membrane</location>
        <topology evidence="11">Single-pass type II membrane protein</topology>
    </subcellularLocation>
    <subcellularLocation>
        <location evidence="1">Membrane</location>
        <topology evidence="1">Single-pass membrane protein</topology>
    </subcellularLocation>
</comment>
<dbReference type="Pfam" id="PF17039">
    <property type="entry name" value="Glyco_tran_10_N"/>
    <property type="match status" value="1"/>
</dbReference>
<keyword evidence="6 11" id="KW-0812">Transmembrane</keyword>
<evidence type="ECO:0000256" key="7">
    <source>
        <dbReference type="ARBA" id="ARBA00022968"/>
    </source>
</evidence>
<protein>
    <recommendedName>
        <fullName evidence="11">Fucosyltransferase</fullName>
        <ecNumber evidence="11">2.4.1.-</ecNumber>
    </recommendedName>
</protein>
<dbReference type="InterPro" id="IPR055270">
    <property type="entry name" value="Glyco_tran_10_C"/>
</dbReference>
<evidence type="ECO:0000259" key="12">
    <source>
        <dbReference type="Pfam" id="PF00852"/>
    </source>
</evidence>
<feature type="domain" description="Fucosyltransferase C-terminal" evidence="12">
    <location>
        <begin position="246"/>
        <end position="430"/>
    </location>
</feature>
<evidence type="ECO:0000313" key="14">
    <source>
        <dbReference type="EMBL" id="CAK8685135.1"/>
    </source>
</evidence>
<dbReference type="EC" id="2.4.1.-" evidence="11"/>
<comment type="similarity">
    <text evidence="3 11">Belongs to the glycosyltransferase 10 family.</text>
</comment>
<dbReference type="Proteomes" id="UP001642483">
    <property type="component" value="Unassembled WGS sequence"/>
</dbReference>